<dbReference type="CDD" id="cd03081">
    <property type="entry name" value="TRX_Fd_NuoE_FDH_gamma"/>
    <property type="match status" value="1"/>
</dbReference>
<dbReference type="STRING" id="1029756.W911_12780"/>
<dbReference type="Gene3D" id="1.10.10.1590">
    <property type="entry name" value="NADH-quinone oxidoreductase subunit E"/>
    <property type="match status" value="1"/>
</dbReference>
<dbReference type="HOGENOM" id="CLU_054362_2_2_5"/>
<dbReference type="InterPro" id="IPR002023">
    <property type="entry name" value="NuoE-like"/>
</dbReference>
<keyword evidence="3 7" id="KW-0479">Metal-binding</keyword>
<dbReference type="PROSITE" id="PS01099">
    <property type="entry name" value="COMPLEX1_24K"/>
    <property type="match status" value="1"/>
</dbReference>
<evidence type="ECO:0000256" key="3">
    <source>
        <dbReference type="ARBA" id="ARBA00022723"/>
    </source>
</evidence>
<dbReference type="GO" id="GO:0051537">
    <property type="term" value="F:2 iron, 2 sulfur cluster binding"/>
    <property type="evidence" value="ECO:0007669"/>
    <property type="project" value="UniProtKB-KW"/>
</dbReference>
<sequence>MSRFEPWSEERTVEIIAQHKALEGPLMPILHALQHAFGHVPQETVPVIARELNLSRAEVHGVVTFYHDFRPELPGKHVLKLCRAEACQAMGCDSLVERAESRLGVECGSTSADGRVTLEAVYCLGLCATAPSAMIDGRVVGRLNENRLDELLKEAQS</sequence>
<dbReference type="KEGG" id="hni:W911_12780"/>
<keyword evidence="4 7" id="KW-0408">Iron</keyword>
<evidence type="ECO:0000256" key="1">
    <source>
        <dbReference type="ARBA" id="ARBA00010643"/>
    </source>
</evidence>
<dbReference type="EC" id="1.2.1.2" evidence="8"/>
<keyword evidence="9" id="KW-1185">Reference proteome</keyword>
<dbReference type="SUPFAM" id="SSF52833">
    <property type="entry name" value="Thioredoxin-like"/>
    <property type="match status" value="1"/>
</dbReference>
<accession>V5SGK1</accession>
<dbReference type="PANTHER" id="PTHR43342">
    <property type="entry name" value="NADH-QUINONE OXIDOREDUCTASE, E SUBUNIT"/>
    <property type="match status" value="1"/>
</dbReference>
<evidence type="ECO:0000256" key="7">
    <source>
        <dbReference type="PIRSR" id="PIRSR000216-1"/>
    </source>
</evidence>
<protein>
    <submittedName>
        <fullName evidence="8">Formate dehydrogenase subunit gamma</fullName>
        <ecNumber evidence="8">1.2.1.2</ecNumber>
    </submittedName>
</protein>
<dbReference type="GO" id="GO:0016491">
    <property type="term" value="F:oxidoreductase activity"/>
    <property type="evidence" value="ECO:0007669"/>
    <property type="project" value="UniProtKB-KW"/>
</dbReference>
<dbReference type="EMBL" id="CP006912">
    <property type="protein sequence ID" value="AHB49084.1"/>
    <property type="molecule type" value="Genomic_DNA"/>
</dbReference>
<feature type="binding site" evidence="7">
    <location>
        <position position="82"/>
    </location>
    <ligand>
        <name>[2Fe-2S] cluster</name>
        <dbReference type="ChEBI" id="CHEBI:190135"/>
    </ligand>
</feature>
<evidence type="ECO:0000256" key="2">
    <source>
        <dbReference type="ARBA" id="ARBA00022714"/>
    </source>
</evidence>
<feature type="binding site" evidence="7">
    <location>
        <position position="87"/>
    </location>
    <ligand>
        <name>[2Fe-2S] cluster</name>
        <dbReference type="ChEBI" id="CHEBI:190135"/>
    </ligand>
</feature>
<dbReference type="InterPro" id="IPR041921">
    <property type="entry name" value="NuoE_N"/>
</dbReference>
<evidence type="ECO:0000313" key="8">
    <source>
        <dbReference type="EMBL" id="AHB49084.1"/>
    </source>
</evidence>
<keyword evidence="5 7" id="KW-0411">Iron-sulfur</keyword>
<keyword evidence="2 7" id="KW-0001">2Fe-2S</keyword>
<reference evidence="8 9" key="1">
    <citation type="journal article" date="2014" name="Genome Announc.">
        <title>Complete Genome Sequence of Hyphomicrobium nitrativorans Strain NL23, a Denitrifying Bacterium Isolated from Biofilm of a Methanol-Fed Denitrification System Treating Seawater at the Montreal Biodome.</title>
        <authorList>
            <person name="Martineau C."/>
            <person name="Villeneuve C."/>
            <person name="Mauffrey F."/>
            <person name="Villemur R."/>
        </authorList>
    </citation>
    <scope>NUCLEOTIDE SEQUENCE [LARGE SCALE GENOMIC DNA]</scope>
    <source>
        <strain evidence="8">NL23</strain>
    </source>
</reference>
<gene>
    <name evidence="8" type="ORF">W911_12780</name>
</gene>
<comment type="cofactor">
    <cofactor evidence="7">
        <name>[2Fe-2S] cluster</name>
        <dbReference type="ChEBI" id="CHEBI:190135"/>
    </cofactor>
    <text evidence="7">Binds 1 [2Fe-2S] cluster.</text>
</comment>
<name>V5SGK1_9HYPH</name>
<dbReference type="PATRIC" id="fig|1029756.8.peg.2656"/>
<evidence type="ECO:0000256" key="5">
    <source>
        <dbReference type="ARBA" id="ARBA00023014"/>
    </source>
</evidence>
<dbReference type="PIRSF" id="PIRSF000216">
    <property type="entry name" value="NADH_DH_24kDa"/>
    <property type="match status" value="1"/>
</dbReference>
<organism evidence="8 9">
    <name type="scientific">Hyphomicrobium nitrativorans NL23</name>
    <dbReference type="NCBI Taxonomy" id="1029756"/>
    <lineage>
        <taxon>Bacteria</taxon>
        <taxon>Pseudomonadati</taxon>
        <taxon>Pseudomonadota</taxon>
        <taxon>Alphaproteobacteria</taxon>
        <taxon>Hyphomicrobiales</taxon>
        <taxon>Hyphomicrobiaceae</taxon>
        <taxon>Hyphomicrobium</taxon>
    </lineage>
</organism>
<dbReference type="InterPro" id="IPR036249">
    <property type="entry name" value="Thioredoxin-like_sf"/>
</dbReference>
<evidence type="ECO:0000256" key="4">
    <source>
        <dbReference type="ARBA" id="ARBA00023004"/>
    </source>
</evidence>
<dbReference type="Gene3D" id="3.40.30.10">
    <property type="entry name" value="Glutaredoxin"/>
    <property type="match status" value="1"/>
</dbReference>
<proteinExistence type="inferred from homology"/>
<dbReference type="RefSeq" id="WP_023787892.1">
    <property type="nucleotide sequence ID" value="NC_022997.1"/>
</dbReference>
<dbReference type="GO" id="GO:0046872">
    <property type="term" value="F:metal ion binding"/>
    <property type="evidence" value="ECO:0007669"/>
    <property type="project" value="UniProtKB-KW"/>
</dbReference>
<dbReference type="NCBIfam" id="NF004638">
    <property type="entry name" value="PRK05988.1"/>
    <property type="match status" value="1"/>
</dbReference>
<keyword evidence="8" id="KW-0560">Oxidoreductase</keyword>
<dbReference type="InterPro" id="IPR028431">
    <property type="entry name" value="NADP_DH_HndA-like"/>
</dbReference>
<dbReference type="PANTHER" id="PTHR43342:SF2">
    <property type="entry name" value="POTENTIAL NAD-REDUCING HYDROGENASE SUBUNIT"/>
    <property type="match status" value="1"/>
</dbReference>
<evidence type="ECO:0000256" key="6">
    <source>
        <dbReference type="ARBA" id="ARBA00034078"/>
    </source>
</evidence>
<dbReference type="Proteomes" id="UP000018542">
    <property type="component" value="Chromosome"/>
</dbReference>
<dbReference type="OrthoDB" id="9807941at2"/>
<comment type="cofactor">
    <cofactor evidence="6">
        <name>[2Fe-2S] cluster</name>
        <dbReference type="ChEBI" id="CHEBI:190135"/>
    </cofactor>
</comment>
<feature type="binding site" evidence="7">
    <location>
        <position position="123"/>
    </location>
    <ligand>
        <name>[2Fe-2S] cluster</name>
        <dbReference type="ChEBI" id="CHEBI:190135"/>
    </ligand>
</feature>
<dbReference type="AlphaFoldDB" id="V5SGK1"/>
<feature type="binding site" evidence="7">
    <location>
        <position position="127"/>
    </location>
    <ligand>
        <name>[2Fe-2S] cluster</name>
        <dbReference type="ChEBI" id="CHEBI:190135"/>
    </ligand>
</feature>
<comment type="similarity">
    <text evidence="1">Belongs to the complex I 24 kDa subunit family.</text>
</comment>
<evidence type="ECO:0000313" key="9">
    <source>
        <dbReference type="Proteomes" id="UP000018542"/>
    </source>
</evidence>
<dbReference type="Pfam" id="PF01257">
    <property type="entry name" value="2Fe-2S_thioredx"/>
    <property type="match status" value="1"/>
</dbReference>